<feature type="chain" id="PRO_5005188703" evidence="1">
    <location>
        <begin position="19"/>
        <end position="396"/>
    </location>
</feature>
<dbReference type="EMBL" id="CDMZ01000422">
    <property type="protein sequence ID" value="CEM13954.1"/>
    <property type="molecule type" value="Genomic_DNA"/>
</dbReference>
<feature type="signal peptide" evidence="1">
    <location>
        <begin position="1"/>
        <end position="18"/>
    </location>
</feature>
<name>A0A0G4FJM4_9ALVE</name>
<evidence type="ECO:0000313" key="2">
    <source>
        <dbReference type="EMBL" id="CEM13954.1"/>
    </source>
</evidence>
<gene>
    <name evidence="2" type="ORF">Cvel_17383</name>
</gene>
<reference evidence="2" key="1">
    <citation type="submission" date="2014-11" db="EMBL/GenBank/DDBJ databases">
        <authorList>
            <person name="Otto D Thomas"/>
            <person name="Naeem Raeece"/>
        </authorList>
    </citation>
    <scope>NUCLEOTIDE SEQUENCE</scope>
</reference>
<proteinExistence type="predicted"/>
<dbReference type="AlphaFoldDB" id="A0A0G4FJM4"/>
<keyword evidence="1" id="KW-0732">Signal</keyword>
<dbReference type="VEuPathDB" id="CryptoDB:Cvel_17383"/>
<protein>
    <submittedName>
        <fullName evidence="2">Uncharacterized protein</fullName>
    </submittedName>
</protein>
<sequence>MVPFHDSVLLLFCLCALSQFGSLTLASAFILRPQKGSSPAPPRTALRDFYAKWDEIQTQERAYIKCPTSGLYQRAQITGFDRWYTLRGREKIAWTLNTMADAVKFRKKPQRPPTHVDRLNDAIESTWQYIPRWDPEMPHLLEMFHAEKDAELAEVGIEVHDGPIDIWSSGNLHRYVKDQYAKLREKEAEANPFLEKDQKSGQWFFRSLEGSYPVSPRGFDPFMGSEPEDDLIADEYDPLYFAEWDLERMGREYVDMYEQAHPIWHRVINGWRYQLVIHPYEEFYCKKDPDDSKEDVPVFLQYDESEKQVYSDFCNRRSKYNLGYGRDPFSGGQMERRIRTEGEGWSDDLLEERQDDKDRIWKKAWADIEEKTPMEPLTYLDGNRMATPEQNNEMFG</sequence>
<evidence type="ECO:0000256" key="1">
    <source>
        <dbReference type="SAM" id="SignalP"/>
    </source>
</evidence>
<accession>A0A0G4FJM4</accession>
<organism evidence="2">
    <name type="scientific">Chromera velia CCMP2878</name>
    <dbReference type="NCBI Taxonomy" id="1169474"/>
    <lineage>
        <taxon>Eukaryota</taxon>
        <taxon>Sar</taxon>
        <taxon>Alveolata</taxon>
        <taxon>Colpodellida</taxon>
        <taxon>Chromeraceae</taxon>
        <taxon>Chromera</taxon>
    </lineage>
</organism>